<evidence type="ECO:0000313" key="2">
    <source>
        <dbReference type="Proteomes" id="UP000031737"/>
    </source>
</evidence>
<accession>A0A061ISN9</accession>
<comment type="caution">
    <text evidence="1">The sequence shown here is derived from an EMBL/GenBank/DDBJ whole genome shotgun (WGS) entry which is preliminary data.</text>
</comment>
<protein>
    <submittedName>
        <fullName evidence="1">Uncharacterized protein</fullName>
    </submittedName>
</protein>
<dbReference type="VEuPathDB" id="TriTrypDB:TRSC58_07517"/>
<dbReference type="Proteomes" id="UP000031737">
    <property type="component" value="Unassembled WGS sequence"/>
</dbReference>
<dbReference type="EMBL" id="AUPL01007946">
    <property type="protein sequence ID" value="ESL04925.1"/>
    <property type="molecule type" value="Genomic_DNA"/>
</dbReference>
<reference evidence="1 2" key="1">
    <citation type="submission" date="2013-07" db="EMBL/GenBank/DDBJ databases">
        <authorList>
            <person name="Stoco P.H."/>
            <person name="Wagner G."/>
            <person name="Gerber A."/>
            <person name="Zaha A."/>
            <person name="Thompson C."/>
            <person name="Bartholomeu D.C."/>
            <person name="Luckemeyer D.D."/>
            <person name="Bahia D."/>
            <person name="Loreto E."/>
            <person name="Prestes E.B."/>
            <person name="Lima F.M."/>
            <person name="Rodrigues-Luiz G."/>
            <person name="Vallejo G.A."/>
            <person name="Filho J.F."/>
            <person name="Monteiro K.M."/>
            <person name="Tyler K.M."/>
            <person name="de Almeida L.G."/>
            <person name="Ortiz M.F."/>
            <person name="Siervo M.A."/>
            <person name="de Moraes M.H."/>
            <person name="Cunha O.L."/>
            <person name="Mendonca-Neto R."/>
            <person name="Silva R."/>
            <person name="Teixeira S.M."/>
            <person name="Murta S.M."/>
            <person name="Sincero T.C."/>
            <person name="Mendes T.A."/>
            <person name="Urmenyi T.P."/>
            <person name="Silva V.G."/>
            <person name="da Rocha W.D."/>
            <person name="Andersson B."/>
            <person name="Romanha A.J."/>
            <person name="Steindel M."/>
            <person name="de Vasconcelos A.T."/>
            <person name="Grisard E.C."/>
        </authorList>
    </citation>
    <scope>NUCLEOTIDE SEQUENCE [LARGE SCALE GENOMIC DNA]</scope>
    <source>
        <strain evidence="1 2">SC58</strain>
    </source>
</reference>
<dbReference type="AlphaFoldDB" id="A0A061ISN9"/>
<organism evidence="1 2">
    <name type="scientific">Trypanosoma rangeli SC58</name>
    <dbReference type="NCBI Taxonomy" id="429131"/>
    <lineage>
        <taxon>Eukaryota</taxon>
        <taxon>Discoba</taxon>
        <taxon>Euglenozoa</taxon>
        <taxon>Kinetoplastea</taxon>
        <taxon>Metakinetoplastina</taxon>
        <taxon>Trypanosomatida</taxon>
        <taxon>Trypanosomatidae</taxon>
        <taxon>Trypanosoma</taxon>
        <taxon>Herpetosoma</taxon>
    </lineage>
</organism>
<proteinExistence type="predicted"/>
<gene>
    <name evidence="1" type="ORF">TRSC58_07517</name>
</gene>
<sequence>MQKQWRNCNGRRCLSVGTETKYTHTQKDGKNTTHVANAAAANPSGESAPEISASGPTRVRFILVYFCIVLFVG</sequence>
<keyword evidence="2" id="KW-1185">Reference proteome</keyword>
<name>A0A061ISN9_TRYRA</name>
<evidence type="ECO:0000313" key="1">
    <source>
        <dbReference type="EMBL" id="ESL04925.1"/>
    </source>
</evidence>